<feature type="transmembrane region" description="Helical" evidence="6">
    <location>
        <begin position="86"/>
        <end position="108"/>
    </location>
</feature>
<feature type="transmembrane region" description="Helical" evidence="6">
    <location>
        <begin position="424"/>
        <end position="444"/>
    </location>
</feature>
<dbReference type="InterPro" id="IPR002293">
    <property type="entry name" value="AA/rel_permease1"/>
</dbReference>
<dbReference type="PANTHER" id="PTHR43243">
    <property type="entry name" value="INNER MEMBRANE TRANSPORTER YGJI-RELATED"/>
    <property type="match status" value="1"/>
</dbReference>
<dbReference type="Gene3D" id="1.20.1740.10">
    <property type="entry name" value="Amino acid/polyamine transporter I"/>
    <property type="match status" value="1"/>
</dbReference>
<evidence type="ECO:0000256" key="4">
    <source>
        <dbReference type="ARBA" id="ARBA00022989"/>
    </source>
</evidence>
<feature type="transmembrane region" description="Helical" evidence="6">
    <location>
        <begin position="219"/>
        <end position="239"/>
    </location>
</feature>
<comment type="caution">
    <text evidence="7">The sequence shown here is derived from an EMBL/GenBank/DDBJ whole genome shotgun (WGS) entry which is preliminary data.</text>
</comment>
<feature type="transmembrane region" description="Helical" evidence="6">
    <location>
        <begin position="456"/>
        <end position="475"/>
    </location>
</feature>
<evidence type="ECO:0000256" key="3">
    <source>
        <dbReference type="ARBA" id="ARBA00022692"/>
    </source>
</evidence>
<gene>
    <name evidence="7" type="ORF">ABS362_04215</name>
</gene>
<dbReference type="Pfam" id="PF13520">
    <property type="entry name" value="AA_permease_2"/>
    <property type="match status" value="1"/>
</dbReference>
<feature type="transmembrane region" description="Helical" evidence="6">
    <location>
        <begin position="301"/>
        <end position="325"/>
    </location>
</feature>
<keyword evidence="2" id="KW-0813">Transport</keyword>
<feature type="transmembrane region" description="Helical" evidence="6">
    <location>
        <begin position="345"/>
        <end position="370"/>
    </location>
</feature>
<dbReference type="PIRSF" id="PIRSF006060">
    <property type="entry name" value="AA_transporter"/>
    <property type="match status" value="1"/>
</dbReference>
<keyword evidence="8" id="KW-1185">Reference proteome</keyword>
<evidence type="ECO:0000313" key="7">
    <source>
        <dbReference type="EMBL" id="MER2996736.1"/>
    </source>
</evidence>
<feature type="transmembrane region" description="Helical" evidence="6">
    <location>
        <begin position="190"/>
        <end position="210"/>
    </location>
</feature>
<dbReference type="RefSeq" id="WP_350411057.1">
    <property type="nucleotide sequence ID" value="NZ_JBEOKT010000003.1"/>
</dbReference>
<feature type="transmembrane region" description="Helical" evidence="6">
    <location>
        <begin position="12"/>
        <end position="31"/>
    </location>
</feature>
<keyword evidence="4 6" id="KW-1133">Transmembrane helix</keyword>
<protein>
    <submittedName>
        <fullName evidence="7">Amino acid permease</fullName>
    </submittedName>
</protein>
<proteinExistence type="predicted"/>
<evidence type="ECO:0000256" key="6">
    <source>
        <dbReference type="SAM" id="Phobius"/>
    </source>
</evidence>
<feature type="transmembrane region" description="Helical" evidence="6">
    <location>
        <begin position="129"/>
        <end position="153"/>
    </location>
</feature>
<feature type="transmembrane region" description="Helical" evidence="6">
    <location>
        <begin position="481"/>
        <end position="499"/>
    </location>
</feature>
<feature type="transmembrane region" description="Helical" evidence="6">
    <location>
        <begin position="52"/>
        <end position="74"/>
    </location>
</feature>
<feature type="transmembrane region" description="Helical" evidence="6">
    <location>
        <begin position="399"/>
        <end position="418"/>
    </location>
</feature>
<keyword evidence="3 6" id="KW-0812">Transmembrane</keyword>
<keyword evidence="5 6" id="KW-0472">Membrane</keyword>
<evidence type="ECO:0000256" key="2">
    <source>
        <dbReference type="ARBA" id="ARBA00022448"/>
    </source>
</evidence>
<organism evidence="7 8">
    <name type="scientific">Pontibacter populi</name>
    <dbReference type="NCBI Taxonomy" id="890055"/>
    <lineage>
        <taxon>Bacteria</taxon>
        <taxon>Pseudomonadati</taxon>
        <taxon>Bacteroidota</taxon>
        <taxon>Cytophagia</taxon>
        <taxon>Cytophagales</taxon>
        <taxon>Hymenobacteraceae</taxon>
        <taxon>Pontibacter</taxon>
    </lineage>
</organism>
<dbReference type="PANTHER" id="PTHR43243:SF4">
    <property type="entry name" value="CATIONIC AMINO ACID TRANSPORTER 4"/>
    <property type="match status" value="1"/>
</dbReference>
<dbReference type="Proteomes" id="UP001476807">
    <property type="component" value="Unassembled WGS sequence"/>
</dbReference>
<accession>A0ABV1RRE4</accession>
<comment type="subcellular location">
    <subcellularLocation>
        <location evidence="1">Membrane</location>
        <topology evidence="1">Multi-pass membrane protein</topology>
    </subcellularLocation>
</comment>
<name>A0ABV1RRE4_9BACT</name>
<feature type="transmembrane region" description="Helical" evidence="6">
    <location>
        <begin position="261"/>
        <end position="280"/>
    </location>
</feature>
<dbReference type="EMBL" id="JBEOKT010000003">
    <property type="protein sequence ID" value="MER2996736.1"/>
    <property type="molecule type" value="Genomic_DNA"/>
</dbReference>
<evidence type="ECO:0000313" key="8">
    <source>
        <dbReference type="Proteomes" id="UP001476807"/>
    </source>
</evidence>
<reference evidence="7 8" key="1">
    <citation type="submission" date="2024-06" db="EMBL/GenBank/DDBJ databases">
        <title>Pontibacter populi HYL7-15.</title>
        <authorList>
            <person name="Kim M.K."/>
        </authorList>
    </citation>
    <scope>NUCLEOTIDE SEQUENCE [LARGE SCALE GENOMIC DNA]</scope>
    <source>
        <strain evidence="7 8">HYL7-15</strain>
    </source>
</reference>
<evidence type="ECO:0000256" key="1">
    <source>
        <dbReference type="ARBA" id="ARBA00004141"/>
    </source>
</evidence>
<sequence length="521" mass="55764">MYAAFLLFLLEWHYLSIYLTIVTYMSNNIFATKSVDKLIKESESGEHGLKRTLTATNLTMLGVGAIIGAGIFVLTGTAAANAAGPAIVISFLIAGLGCLFAGLCYAEFASMIPIAGSAYTYGYATLGEFIAWIIGWDLILEYLFGAATVAVGWSGNFVSLLKSIGITVPAAIAAAPLAYDGNSFTATGSFINLPAIVLILVMTALLVIGIQESAKFNNVIVIVKVAIVLLVIAFGFQYIDPSNWTPFIPEKEVLIDGATRYGWQGVVAGAAIVFFSYIGFDAVSTAAQEAKNPQRDMPIGMLTSLGICTLLYVLMSLVMTGLVPYKMLNVPDPVLVALQAAGPALSWLYFFTGVGAVAGLASVVLVMLMGQPRIFFAMSRDGLLPALFGKVHPKFNTPYVTTIITGLVAAVIAGIFPIGLLGELVSIGTLLAFVIVCAGIIVLRRTSPELKRPFKTPFVPLVPVLGILICGYMMVNLGWDTWMRLIIWMAIGVAIYFLYGRKHSKLRKQNDALEVDKVSVS</sequence>
<evidence type="ECO:0000256" key="5">
    <source>
        <dbReference type="ARBA" id="ARBA00023136"/>
    </source>
</evidence>